<dbReference type="OrthoDB" id="9800417at2"/>
<evidence type="ECO:0000313" key="4">
    <source>
        <dbReference type="EMBL" id="RDU65762.1"/>
    </source>
</evidence>
<dbReference type="GO" id="GO:0016787">
    <property type="term" value="F:hydrolase activity"/>
    <property type="evidence" value="ECO:0007669"/>
    <property type="project" value="UniProtKB-KW"/>
</dbReference>
<evidence type="ECO:0000313" key="5">
    <source>
        <dbReference type="Proteomes" id="UP000256514"/>
    </source>
</evidence>
<comment type="caution">
    <text evidence="4">The sequence shown here is derived from an EMBL/GenBank/DDBJ whole genome shotgun (WGS) entry which is preliminary data.</text>
</comment>
<proteinExistence type="inferred from homology"/>
<dbReference type="GO" id="GO:0004518">
    <property type="term" value="F:nuclease activity"/>
    <property type="evidence" value="ECO:0007669"/>
    <property type="project" value="UniProtKB-KW"/>
</dbReference>
<sequence>MAHTLAVIALWASPLVAKPTFSDAKRELKYLYFFLDSSFQKDFYCHIPFSVRLKNGKPHLQPKPSGIKDAKAIEWEHIMPAHTFGKHLACWARGGRKNCRRDPFFQKMESDVQNIVPTLAKINRDRGNYAYTNAPKSLRFTQYGSCQVYVDTKAQRFYPAMYSKGYIARSYLYMAKMYNIPLDSKTLVQMQEWNTAYPMTKQEQYLRTQLDMINQKLILQALPFGRLLR</sequence>
<dbReference type="EMBL" id="NXLT01000012">
    <property type="protein sequence ID" value="RDU65762.1"/>
    <property type="molecule type" value="Genomic_DNA"/>
</dbReference>
<evidence type="ECO:0000256" key="1">
    <source>
        <dbReference type="ARBA" id="ARBA00006429"/>
    </source>
</evidence>
<dbReference type="InterPro" id="IPR007346">
    <property type="entry name" value="Endonuclease-I"/>
</dbReference>
<keyword evidence="5" id="KW-1185">Reference proteome</keyword>
<evidence type="ECO:0000256" key="3">
    <source>
        <dbReference type="ARBA" id="ARBA00022801"/>
    </source>
</evidence>
<evidence type="ECO:0000256" key="2">
    <source>
        <dbReference type="ARBA" id="ARBA00022722"/>
    </source>
</evidence>
<dbReference type="SUPFAM" id="SSF54060">
    <property type="entry name" value="His-Me finger endonucleases"/>
    <property type="match status" value="1"/>
</dbReference>
<keyword evidence="2" id="KW-0540">Nuclease</keyword>
<comment type="similarity">
    <text evidence="1">Belongs to the EndA/NucM nuclease family.</text>
</comment>
<dbReference type="PANTHER" id="PTHR33607:SF2">
    <property type="entry name" value="ENDONUCLEASE-1"/>
    <property type="match status" value="1"/>
</dbReference>
<organism evidence="4 5">
    <name type="scientific">Helicobacter equorum</name>
    <dbReference type="NCBI Taxonomy" id="361872"/>
    <lineage>
        <taxon>Bacteria</taxon>
        <taxon>Pseudomonadati</taxon>
        <taxon>Campylobacterota</taxon>
        <taxon>Epsilonproteobacteria</taxon>
        <taxon>Campylobacterales</taxon>
        <taxon>Helicobacteraceae</taxon>
        <taxon>Helicobacter</taxon>
    </lineage>
</organism>
<name>A0A3D8IKI4_9HELI</name>
<dbReference type="Proteomes" id="UP000256514">
    <property type="component" value="Unassembled WGS sequence"/>
</dbReference>
<dbReference type="PANTHER" id="PTHR33607">
    <property type="entry name" value="ENDONUCLEASE-1"/>
    <property type="match status" value="1"/>
</dbReference>
<reference evidence="4 5" key="1">
    <citation type="submission" date="2018-04" db="EMBL/GenBank/DDBJ databases">
        <title>Novel Campyloabacter and Helicobacter Species and Strains.</title>
        <authorList>
            <person name="Mannion A.J."/>
            <person name="Shen Z."/>
            <person name="Fox J.G."/>
        </authorList>
    </citation>
    <scope>NUCLEOTIDE SEQUENCE [LARGE SCALE GENOMIC DNA]</scope>
    <source>
        <strain evidence="4 5">MIT 12-6600</strain>
    </source>
</reference>
<keyword evidence="3" id="KW-0378">Hydrolase</keyword>
<dbReference type="AlphaFoldDB" id="A0A3D8IKI4"/>
<dbReference type="Pfam" id="PF04231">
    <property type="entry name" value="Endonuclease_1"/>
    <property type="match status" value="1"/>
</dbReference>
<dbReference type="InterPro" id="IPR044925">
    <property type="entry name" value="His-Me_finger_sf"/>
</dbReference>
<gene>
    <name evidence="4" type="ORF">CQA54_08600</name>
</gene>
<accession>A0A3D8IKI4</accession>
<protein>
    <submittedName>
        <fullName evidence="4">Deoxyribonuclease</fullName>
    </submittedName>
</protein>